<evidence type="ECO:0000313" key="2">
    <source>
        <dbReference type="EMBL" id="JAW16369.1"/>
    </source>
</evidence>
<organism evidence="2">
    <name type="scientific">Panstrongylus lignarius</name>
    <dbReference type="NCBI Taxonomy" id="156445"/>
    <lineage>
        <taxon>Eukaryota</taxon>
        <taxon>Metazoa</taxon>
        <taxon>Ecdysozoa</taxon>
        <taxon>Arthropoda</taxon>
        <taxon>Hexapoda</taxon>
        <taxon>Insecta</taxon>
        <taxon>Pterygota</taxon>
        <taxon>Neoptera</taxon>
        <taxon>Paraneoptera</taxon>
        <taxon>Hemiptera</taxon>
        <taxon>Heteroptera</taxon>
        <taxon>Panheteroptera</taxon>
        <taxon>Cimicomorpha</taxon>
        <taxon>Reduviidae</taxon>
        <taxon>Triatominae</taxon>
        <taxon>Panstrongylus</taxon>
    </lineage>
</organism>
<accession>A0A224Y755</accession>
<feature type="chain" id="PRO_5012171911" evidence="1">
    <location>
        <begin position="25"/>
        <end position="67"/>
    </location>
</feature>
<name>A0A224Y755_9HEMI</name>
<keyword evidence="1" id="KW-0732">Signal</keyword>
<reference evidence="2" key="1">
    <citation type="journal article" date="2018" name="PLoS Negl. Trop. Dis.">
        <title>An insight into the salivary gland and fat body transcriptome of Panstrongylus lignarius (Hemiptera: Heteroptera), the main vector of Chagas disease in Peru.</title>
        <authorList>
            <person name="Nevoa J.C."/>
            <person name="Mendes M.T."/>
            <person name="da Silva M.V."/>
            <person name="Soares S.C."/>
            <person name="Oliveira C.J.F."/>
            <person name="Ribeiro J.M.C."/>
        </authorList>
    </citation>
    <scope>NUCLEOTIDE SEQUENCE</scope>
</reference>
<dbReference type="AlphaFoldDB" id="A0A224Y755"/>
<dbReference type="EMBL" id="GFTR01000057">
    <property type="protein sequence ID" value="JAW16369.1"/>
    <property type="molecule type" value="Transcribed_RNA"/>
</dbReference>
<proteinExistence type="predicted"/>
<evidence type="ECO:0000256" key="1">
    <source>
        <dbReference type="SAM" id="SignalP"/>
    </source>
</evidence>
<protein>
    <submittedName>
        <fullName evidence="2">Putative secreted protein</fullName>
    </submittedName>
</protein>
<feature type="signal peptide" evidence="1">
    <location>
        <begin position="1"/>
        <end position="24"/>
    </location>
</feature>
<sequence length="67" mass="7496">MICLFLSHCLVIHSVAFSWTTCSANLIEQYLASPPINTPSSRILHNKVCSDIPLHILSFSIQFLILP</sequence>